<evidence type="ECO:0000256" key="1">
    <source>
        <dbReference type="SAM" id="MobiDB-lite"/>
    </source>
</evidence>
<comment type="caution">
    <text evidence="2">The sequence shown here is derived from an EMBL/GenBank/DDBJ whole genome shotgun (WGS) entry which is preliminary data.</text>
</comment>
<dbReference type="EMBL" id="CAUYUJ010018419">
    <property type="protein sequence ID" value="CAK0883478.1"/>
    <property type="molecule type" value="Genomic_DNA"/>
</dbReference>
<sequence length="105" mass="11620">MALSASYSKWDKLVVEEDHSWEDPMSMPVCSEIPWQQVTPLMNKMLHEEYAAEDAALGPAPTRRARTDPMAQPPRLVSPPPSTPAPPDIFRCGFSICGSDPLPWG</sequence>
<organism evidence="2 3">
    <name type="scientific">Prorocentrum cordatum</name>
    <dbReference type="NCBI Taxonomy" id="2364126"/>
    <lineage>
        <taxon>Eukaryota</taxon>
        <taxon>Sar</taxon>
        <taxon>Alveolata</taxon>
        <taxon>Dinophyceae</taxon>
        <taxon>Prorocentrales</taxon>
        <taxon>Prorocentraceae</taxon>
        <taxon>Prorocentrum</taxon>
    </lineage>
</organism>
<name>A0ABN9WB41_9DINO</name>
<evidence type="ECO:0000313" key="2">
    <source>
        <dbReference type="EMBL" id="CAK0883478.1"/>
    </source>
</evidence>
<feature type="region of interest" description="Disordered" evidence="1">
    <location>
        <begin position="53"/>
        <end position="84"/>
    </location>
</feature>
<accession>A0ABN9WB41</accession>
<protein>
    <submittedName>
        <fullName evidence="2">Uncharacterized protein</fullName>
    </submittedName>
</protein>
<proteinExistence type="predicted"/>
<evidence type="ECO:0000313" key="3">
    <source>
        <dbReference type="Proteomes" id="UP001189429"/>
    </source>
</evidence>
<keyword evidence="3" id="KW-1185">Reference proteome</keyword>
<gene>
    <name evidence="2" type="ORF">PCOR1329_LOCUS65688</name>
</gene>
<dbReference type="Proteomes" id="UP001189429">
    <property type="component" value="Unassembled WGS sequence"/>
</dbReference>
<reference evidence="2" key="1">
    <citation type="submission" date="2023-10" db="EMBL/GenBank/DDBJ databases">
        <authorList>
            <person name="Chen Y."/>
            <person name="Shah S."/>
            <person name="Dougan E. K."/>
            <person name="Thang M."/>
            <person name="Chan C."/>
        </authorList>
    </citation>
    <scope>NUCLEOTIDE SEQUENCE [LARGE SCALE GENOMIC DNA]</scope>
</reference>